<dbReference type="SUPFAM" id="SSF158230">
    <property type="entry name" value="PRP4-like"/>
    <property type="match status" value="1"/>
</dbReference>
<evidence type="ECO:0000256" key="4">
    <source>
        <dbReference type="SAM" id="MobiDB-lite"/>
    </source>
</evidence>
<dbReference type="GO" id="GO:0017070">
    <property type="term" value="F:U6 snRNA binding"/>
    <property type="evidence" value="ECO:0007669"/>
    <property type="project" value="TreeGrafter"/>
</dbReference>
<evidence type="ECO:0000259" key="5">
    <source>
        <dbReference type="SMART" id="SM00500"/>
    </source>
</evidence>
<feature type="repeat" description="WD" evidence="3">
    <location>
        <begin position="514"/>
        <end position="563"/>
    </location>
</feature>
<dbReference type="InterPro" id="IPR015943">
    <property type="entry name" value="WD40/YVTN_repeat-like_dom_sf"/>
</dbReference>
<keyword evidence="7" id="KW-1185">Reference proteome</keyword>
<keyword evidence="1 3" id="KW-0853">WD repeat</keyword>
<feature type="repeat" description="WD" evidence="3">
    <location>
        <begin position="606"/>
        <end position="647"/>
    </location>
</feature>
<dbReference type="Gene3D" id="4.10.280.110">
    <property type="entry name" value="Pre-mRNA processing factor 4 domain"/>
    <property type="match status" value="1"/>
</dbReference>
<dbReference type="SUPFAM" id="SSF50978">
    <property type="entry name" value="WD40 repeat-like"/>
    <property type="match status" value="1"/>
</dbReference>
<dbReference type="InterPro" id="IPR014906">
    <property type="entry name" value="PRP4-like"/>
</dbReference>
<evidence type="ECO:0000313" key="7">
    <source>
        <dbReference type="Proteomes" id="UP000187283"/>
    </source>
</evidence>
<feature type="repeat" description="WD" evidence="3">
    <location>
        <begin position="648"/>
        <end position="689"/>
    </location>
</feature>
<feature type="compositionally biased region" description="Low complexity" evidence="4">
    <location>
        <begin position="88"/>
        <end position="102"/>
    </location>
</feature>
<dbReference type="PANTHER" id="PTHR19846">
    <property type="entry name" value="WD40 REPEAT PROTEIN"/>
    <property type="match status" value="1"/>
</dbReference>
<dbReference type="Pfam" id="PF00400">
    <property type="entry name" value="WD40"/>
    <property type="match status" value="6"/>
</dbReference>
<evidence type="ECO:0000256" key="3">
    <source>
        <dbReference type="PROSITE-ProRule" id="PRU00221"/>
    </source>
</evidence>
<evidence type="ECO:0000256" key="2">
    <source>
        <dbReference type="ARBA" id="ARBA00022737"/>
    </source>
</evidence>
<dbReference type="Gene3D" id="2.130.10.10">
    <property type="entry name" value="YVTN repeat-like/Quinoprotein amine dehydrogenase"/>
    <property type="match status" value="2"/>
</dbReference>
<dbReference type="SMART" id="SM00500">
    <property type="entry name" value="SFM"/>
    <property type="match status" value="1"/>
</dbReference>
<feature type="region of interest" description="Disordered" evidence="4">
    <location>
        <begin position="86"/>
        <end position="105"/>
    </location>
</feature>
<feature type="repeat" description="WD" evidence="3">
    <location>
        <begin position="472"/>
        <end position="513"/>
    </location>
</feature>
<dbReference type="GO" id="GO:0030621">
    <property type="term" value="F:U4 snRNA binding"/>
    <property type="evidence" value="ECO:0007669"/>
    <property type="project" value="TreeGrafter"/>
</dbReference>
<feature type="domain" description="Pre-mRNA processing factor 4 (PRP4)-like" evidence="5">
    <location>
        <begin position="336"/>
        <end position="388"/>
    </location>
</feature>
<evidence type="ECO:0000313" key="6">
    <source>
        <dbReference type="EMBL" id="OMJ14299.1"/>
    </source>
</evidence>
<dbReference type="InterPro" id="IPR036285">
    <property type="entry name" value="PRP4-like_sf"/>
</dbReference>
<proteinExistence type="predicted"/>
<dbReference type="PANTHER" id="PTHR19846:SF0">
    <property type="entry name" value="PRE-MRNA PROCESSING FACTOR 4"/>
    <property type="match status" value="1"/>
</dbReference>
<organism evidence="6 7">
    <name type="scientific">Smittium culicis</name>
    <dbReference type="NCBI Taxonomy" id="133412"/>
    <lineage>
        <taxon>Eukaryota</taxon>
        <taxon>Fungi</taxon>
        <taxon>Fungi incertae sedis</taxon>
        <taxon>Zoopagomycota</taxon>
        <taxon>Kickxellomycotina</taxon>
        <taxon>Harpellomycetes</taxon>
        <taxon>Harpellales</taxon>
        <taxon>Legeriomycetaceae</taxon>
        <taxon>Smittium</taxon>
    </lineage>
</organism>
<feature type="repeat" description="WD" evidence="3">
    <location>
        <begin position="755"/>
        <end position="789"/>
    </location>
</feature>
<dbReference type="PROSITE" id="PS50082">
    <property type="entry name" value="WD_REPEATS_2"/>
    <property type="match status" value="6"/>
</dbReference>
<evidence type="ECO:0000256" key="1">
    <source>
        <dbReference type="ARBA" id="ARBA00022574"/>
    </source>
</evidence>
<dbReference type="Proteomes" id="UP000187283">
    <property type="component" value="Unassembled WGS sequence"/>
</dbReference>
<dbReference type="InterPro" id="IPR036322">
    <property type="entry name" value="WD40_repeat_dom_sf"/>
</dbReference>
<dbReference type="FunFam" id="2.130.10.10:FF:001211">
    <property type="entry name" value="CBN-PRP-4 protein"/>
    <property type="match status" value="1"/>
</dbReference>
<dbReference type="GO" id="GO:0046540">
    <property type="term" value="C:U4/U6 x U5 tri-snRNP complex"/>
    <property type="evidence" value="ECO:0007669"/>
    <property type="project" value="TreeGrafter"/>
</dbReference>
<dbReference type="PROSITE" id="PS50294">
    <property type="entry name" value="WD_REPEATS_REGION"/>
    <property type="match status" value="4"/>
</dbReference>
<dbReference type="InterPro" id="IPR001680">
    <property type="entry name" value="WD40_rpt"/>
</dbReference>
<accession>A0A1R1XI38</accession>
<dbReference type="Pfam" id="PF08799">
    <property type="entry name" value="PRP4"/>
    <property type="match status" value="1"/>
</dbReference>
<protein>
    <submittedName>
        <fullName evidence="6">U4/U6 small nuclear ribonucleoprotein Prp4</fullName>
    </submittedName>
</protein>
<keyword evidence="2" id="KW-0677">Repeat</keyword>
<gene>
    <name evidence="6" type="ORF">AYI70_g7968</name>
</gene>
<keyword evidence="6" id="KW-0687">Ribonucleoprotein</keyword>
<dbReference type="STRING" id="133412.A0A1R1XI38"/>
<dbReference type="AlphaFoldDB" id="A0A1R1XI38"/>
<sequence length="789" mass="89014">MDKYFSIPSDDLENQETPGINTVQKMVSEALESDIKSNSYLYDDKVKKVLKPIKKNKFAPDPIFSKKLMFSDANSLYYKSDEDQDNLKNSIRNSKNSNSNSRPKAMLNKLISKELKTGVKRSHARSKSEYTGIKYAKLNEGNKGFDSYYSPKLKESNKNTTMTIEKSILNAGSSKKDITPSFSNPAKKNNNTKAEYGLNRFLYLYSYISPALQQNKDISATTQTETVIGINSRNVGNLVLKKSFYEYINEDFVSSSIEQLRESIWPQNGFFADNFYGRSEKDRLEAAKNILAPIQNQNGNSDTEYTENQFQAKEEQSILLKEFERKDLARKLAVPTDDGKVRLRLRELQEPTCLFGEGPGDRRDRLRYILSKIVLEKSSTSVTNNITTDDNLIEKESENQDQTDEKQLEEFYTEGSQNLLNARKNIALFSLPRAKDRIEFQKKQTEIPLTIIKNQREELITYYKNFGLLSSEFADQRPISKCKFSPNSKLLATASWSGLIKMWDVNNMKTISTLKGHTDRVSGLCFHPQSTVNLDSNSVNLASCGSDSLIHLWSMEKATPISSLRGHLSRVAQVDFHPSGNYLASASYDGSWRLWDVNTCSELLLQEGHSKEVYIVKFQNDGSLAASAGLDSVGRVWDIRTGRSIMALQGHIREIYSLDWSPNGYQVATGSADNTVKIFDLRSIRELYTIPAHNSLVSEVLYSDASNRSLLSGINESSSPNYNASSIANSCLVTCSFDGVMKIWSDVDYKLIHSIKAHEGKVMGADISKDNHLISTCGSDRTFKLYTNE</sequence>
<comment type="caution">
    <text evidence="6">The sequence shown here is derived from an EMBL/GenBank/DDBJ whole genome shotgun (WGS) entry which is preliminary data.</text>
</comment>
<feature type="repeat" description="WD" evidence="3">
    <location>
        <begin position="564"/>
        <end position="605"/>
    </location>
</feature>
<dbReference type="PROSITE" id="PS00678">
    <property type="entry name" value="WD_REPEATS_1"/>
    <property type="match status" value="1"/>
</dbReference>
<dbReference type="InterPro" id="IPR019775">
    <property type="entry name" value="WD40_repeat_CS"/>
</dbReference>
<dbReference type="GO" id="GO:0000398">
    <property type="term" value="P:mRNA splicing, via spliceosome"/>
    <property type="evidence" value="ECO:0007669"/>
    <property type="project" value="TreeGrafter"/>
</dbReference>
<dbReference type="EMBL" id="LSSN01003125">
    <property type="protein sequence ID" value="OMJ14299.1"/>
    <property type="molecule type" value="Genomic_DNA"/>
</dbReference>
<dbReference type="CDD" id="cd00200">
    <property type="entry name" value="WD40"/>
    <property type="match status" value="1"/>
</dbReference>
<dbReference type="OrthoDB" id="540662at2759"/>
<reference evidence="6 7" key="1">
    <citation type="submission" date="2017-01" db="EMBL/GenBank/DDBJ databases">
        <authorList>
            <person name="Mah S.A."/>
            <person name="Swanson W.J."/>
            <person name="Moy G.W."/>
            <person name="Vacquier V.D."/>
        </authorList>
    </citation>
    <scope>NUCLEOTIDE SEQUENCE [LARGE SCALE GENOMIC DNA]</scope>
    <source>
        <strain evidence="6 7">GSMNP</strain>
    </source>
</reference>
<dbReference type="SMART" id="SM00320">
    <property type="entry name" value="WD40"/>
    <property type="match status" value="7"/>
</dbReference>
<name>A0A1R1XI38_9FUNG</name>